<dbReference type="RefSeq" id="WP_107044631.1">
    <property type="nucleotide sequence ID" value="NZ_NWTX01000019.1"/>
</dbReference>
<dbReference type="EMBL" id="NWTX01000019">
    <property type="protein sequence ID" value="PST45781.1"/>
    <property type="molecule type" value="Genomic_DNA"/>
</dbReference>
<evidence type="ECO:0000313" key="3">
    <source>
        <dbReference type="Proteomes" id="UP000240228"/>
    </source>
</evidence>
<reference evidence="2 3" key="2">
    <citation type="submission" date="2018-03" db="EMBL/GenBank/DDBJ databases">
        <title>The comparative genomics of Bifidobacterium callitrichos reflects dietary carbohydrate utilization within the common marmoset gut.</title>
        <authorList>
            <person name="Rani A."/>
        </authorList>
    </citation>
    <scope>NUCLEOTIDE SEQUENCE [LARGE SCALE GENOMIC DNA]</scope>
    <source>
        <strain evidence="2 3">UMA51805</strain>
    </source>
</reference>
<feature type="region of interest" description="Disordered" evidence="1">
    <location>
        <begin position="100"/>
        <end position="123"/>
    </location>
</feature>
<accession>A0A2T3G8P3</accession>
<name>A0A2T3G8P3_9BIFI</name>
<evidence type="ECO:0000313" key="2">
    <source>
        <dbReference type="EMBL" id="PST45781.1"/>
    </source>
</evidence>
<sequence length="123" mass="13593">MDVTALVQACIEGIASGGFQILGTALASSTLGIFRRILPLKKQHSTQDEQQLQDLLPLMDSTSLAARINKLAESDERFRELLDDWTKQMEDFIQKNATQSPHMSNTITGNITNSTVTQSNTIK</sequence>
<comment type="caution">
    <text evidence="2">The sequence shown here is derived from an EMBL/GenBank/DDBJ whole genome shotgun (WGS) entry which is preliminary data.</text>
</comment>
<keyword evidence="3" id="KW-1185">Reference proteome</keyword>
<dbReference type="AlphaFoldDB" id="A0A2T3G8P3"/>
<evidence type="ECO:0000256" key="1">
    <source>
        <dbReference type="SAM" id="MobiDB-lite"/>
    </source>
</evidence>
<organism evidence="2 3">
    <name type="scientific">Bifidobacterium callitrichos</name>
    <dbReference type="NCBI Taxonomy" id="762209"/>
    <lineage>
        <taxon>Bacteria</taxon>
        <taxon>Bacillati</taxon>
        <taxon>Actinomycetota</taxon>
        <taxon>Actinomycetes</taxon>
        <taxon>Bifidobacteriales</taxon>
        <taxon>Bifidobacteriaceae</taxon>
        <taxon>Bifidobacterium</taxon>
    </lineage>
</organism>
<protein>
    <submittedName>
        <fullName evidence="2">Uncharacterized protein</fullName>
    </submittedName>
</protein>
<reference evidence="3" key="1">
    <citation type="submission" date="2017-09" db="EMBL/GenBank/DDBJ databases">
        <authorList>
            <person name="Sela D.A."/>
            <person name="Albert K."/>
        </authorList>
    </citation>
    <scope>NUCLEOTIDE SEQUENCE [LARGE SCALE GENOMIC DNA]</scope>
    <source>
        <strain evidence="3">UMA51805</strain>
    </source>
</reference>
<gene>
    <name evidence="2" type="ORF">CPA40_09220</name>
</gene>
<feature type="compositionally biased region" description="Low complexity" evidence="1">
    <location>
        <begin position="104"/>
        <end position="117"/>
    </location>
</feature>
<dbReference type="Proteomes" id="UP000240228">
    <property type="component" value="Unassembled WGS sequence"/>
</dbReference>
<proteinExistence type="predicted"/>